<reference evidence="2 3" key="1">
    <citation type="submission" date="2016-04" db="EMBL/GenBank/DDBJ databases">
        <title>A degradative enzymes factory behind the ericoid mycorrhizal symbiosis.</title>
        <authorList>
            <consortium name="DOE Joint Genome Institute"/>
            <person name="Martino E."/>
            <person name="Morin E."/>
            <person name="Grelet G."/>
            <person name="Kuo A."/>
            <person name="Kohler A."/>
            <person name="Daghino S."/>
            <person name="Barry K."/>
            <person name="Choi C."/>
            <person name="Cichocki N."/>
            <person name="Clum A."/>
            <person name="Copeland A."/>
            <person name="Hainaut M."/>
            <person name="Haridas S."/>
            <person name="Labutti K."/>
            <person name="Lindquist E."/>
            <person name="Lipzen A."/>
            <person name="Khouja H.-R."/>
            <person name="Murat C."/>
            <person name="Ohm R."/>
            <person name="Olson A."/>
            <person name="Spatafora J."/>
            <person name="Veneault-Fourrey C."/>
            <person name="Henrissat B."/>
            <person name="Grigoriev I."/>
            <person name="Martin F."/>
            <person name="Perotto S."/>
        </authorList>
    </citation>
    <scope>NUCLEOTIDE SEQUENCE [LARGE SCALE GENOMIC DNA]</scope>
    <source>
        <strain evidence="2 3">F</strain>
    </source>
</reference>
<name>A0A2J6S313_HYAVF</name>
<proteinExistence type="predicted"/>
<gene>
    <name evidence="2" type="ORF">L207DRAFT_524560</name>
</gene>
<keyword evidence="3" id="KW-1185">Reference proteome</keyword>
<evidence type="ECO:0000313" key="2">
    <source>
        <dbReference type="EMBL" id="PMD45151.1"/>
    </source>
</evidence>
<evidence type="ECO:0000313" key="3">
    <source>
        <dbReference type="Proteomes" id="UP000235786"/>
    </source>
</evidence>
<feature type="compositionally biased region" description="Basic and acidic residues" evidence="1">
    <location>
        <begin position="1"/>
        <end position="25"/>
    </location>
</feature>
<feature type="region of interest" description="Disordered" evidence="1">
    <location>
        <begin position="1"/>
        <end position="38"/>
    </location>
</feature>
<dbReference type="AlphaFoldDB" id="A0A2J6S313"/>
<dbReference type="Proteomes" id="UP000235786">
    <property type="component" value="Unassembled WGS sequence"/>
</dbReference>
<evidence type="ECO:0000256" key="1">
    <source>
        <dbReference type="SAM" id="MobiDB-lite"/>
    </source>
</evidence>
<dbReference type="EMBL" id="KZ613940">
    <property type="protein sequence ID" value="PMD45151.1"/>
    <property type="molecule type" value="Genomic_DNA"/>
</dbReference>
<organism evidence="2 3">
    <name type="scientific">Hyaloscypha variabilis (strain UAMH 11265 / GT02V1 / F)</name>
    <name type="common">Meliniomyces variabilis</name>
    <dbReference type="NCBI Taxonomy" id="1149755"/>
    <lineage>
        <taxon>Eukaryota</taxon>
        <taxon>Fungi</taxon>
        <taxon>Dikarya</taxon>
        <taxon>Ascomycota</taxon>
        <taxon>Pezizomycotina</taxon>
        <taxon>Leotiomycetes</taxon>
        <taxon>Helotiales</taxon>
        <taxon>Hyaloscyphaceae</taxon>
        <taxon>Hyaloscypha</taxon>
        <taxon>Hyaloscypha variabilis</taxon>
    </lineage>
</organism>
<protein>
    <submittedName>
        <fullName evidence="2">Uncharacterized protein</fullName>
    </submittedName>
</protein>
<sequence length="370" mass="41367">MAPLFKPKDRLTRTPRRGGVDHLKLSQDSPPANQPQPARKDCVFAWNNYSEASSATMHHSRVESRHQEMPDAVEHILQQARSPGQTEAFAWRIHFLDKRIQLNVMQPAGGNGRYGRIFSKVYWSQKGFQPPSTTKDGVCEAHCERGNVPEILQHSRLLPLPEEAYEFLDVQHLVFLAFSTLHLYYWFKNAPVEEECQSMTTSTLYQGICSRTLLPSTANCGEGEMPSGTALVPPESACEVPPQNFAYFQGWRACENDHWLRVIGMPRASQDAMRSSKKVERREGCSGRAAYLRAGNVLYMHRKLRRPLLGQFQLPMQIVGGDRGCIGIVVSLVAVASMKARGGSMTSYGQFLDSLRLAASVTKGDVLSIS</sequence>
<accession>A0A2J6S313</accession>